<dbReference type="PATRIC" id="fig|128780.6.peg.616"/>
<name>A0A0S1AW72_9GAMM</name>
<evidence type="ECO:0000313" key="1">
    <source>
        <dbReference type="EMBL" id="ALJ27049.1"/>
    </source>
</evidence>
<organism evidence="1 2">
    <name type="scientific">Stenotrophomonas acidaminiphila</name>
    <dbReference type="NCBI Taxonomy" id="128780"/>
    <lineage>
        <taxon>Bacteria</taxon>
        <taxon>Pseudomonadati</taxon>
        <taxon>Pseudomonadota</taxon>
        <taxon>Gammaproteobacteria</taxon>
        <taxon>Lysobacterales</taxon>
        <taxon>Lysobacteraceae</taxon>
        <taxon>Stenotrophomonas</taxon>
    </lineage>
</organism>
<dbReference type="KEGG" id="sacz:AOT14_06100"/>
<accession>A0A0S1AW72</accession>
<reference evidence="1 2" key="1">
    <citation type="journal article" date="2015" name="Genome Announc.">
        <title>Complete Genome Sequencing of Stenotrophomonas acidaminiphila ZAC14D2_NAIMI4_2, a Multidrug-Resistant Strain Isolated from Sediments of a Polluted River in Mexico, Uncovers New Antibiotic Resistance Genes and a Novel Class-II Lasso Peptide Biosynthesis Gene Cluster.</title>
        <authorList>
            <person name="Vinuesa P."/>
            <person name="Ochoa-Sanchez L.E."/>
        </authorList>
    </citation>
    <scope>NUCLEOTIDE SEQUENCE [LARGE SCALE GENOMIC DNA]</scope>
    <source>
        <strain evidence="1 2">ZAC14D2_NAIMI4_2</strain>
    </source>
</reference>
<evidence type="ECO:0000313" key="2">
    <source>
        <dbReference type="Proteomes" id="UP000061010"/>
    </source>
</evidence>
<gene>
    <name evidence="1" type="ORF">AOT14_06100</name>
</gene>
<proteinExistence type="predicted"/>
<dbReference type="OrthoDB" id="6058500at2"/>
<dbReference type="AlphaFoldDB" id="A0A0S1AW72"/>
<dbReference type="EMBL" id="CP012900">
    <property type="protein sequence ID" value="ALJ27049.1"/>
    <property type="molecule type" value="Genomic_DNA"/>
</dbReference>
<protein>
    <submittedName>
        <fullName evidence="1">Uncharacterized protein</fullName>
    </submittedName>
</protein>
<dbReference type="Proteomes" id="UP000061010">
    <property type="component" value="Chromosome"/>
</dbReference>
<dbReference type="RefSeq" id="WP_054662682.1">
    <property type="nucleotide sequence ID" value="NZ_CP139470.1"/>
</dbReference>
<keyword evidence="2" id="KW-1185">Reference proteome</keyword>
<sequence precursor="true">MIARRHWPYLYLAGALLAGVSIGAAWPPPPLPKASEQGNAWSLPAMADIARHVPQDLAVVTSGMRWKGDVGGTPGERAAWRLAGTVDEATPAILVMTPDSPDKVKRIELGQALPDGSVLHKVDGDRAMTKRDACIVTYQLFQSEAVDMSEGCEEPEAPDQGIRK</sequence>